<accession>A0A328YIB8</accession>
<evidence type="ECO:0000313" key="2">
    <source>
        <dbReference type="Proteomes" id="UP000248840"/>
    </source>
</evidence>
<dbReference type="OrthoDB" id="1342667at2"/>
<organism evidence="1 2">
    <name type="scientific">Flavobacterium aciduliphilum</name>
    <dbReference type="NCBI Taxonomy" id="1101402"/>
    <lineage>
        <taxon>Bacteria</taxon>
        <taxon>Pseudomonadati</taxon>
        <taxon>Bacteroidota</taxon>
        <taxon>Flavobacteriia</taxon>
        <taxon>Flavobacteriales</taxon>
        <taxon>Flavobacteriaceae</taxon>
        <taxon>Flavobacterium</taxon>
    </lineage>
</organism>
<protein>
    <submittedName>
        <fullName evidence="1">Uncharacterized protein</fullName>
    </submittedName>
</protein>
<reference evidence="1 2" key="1">
    <citation type="submission" date="2018-06" db="EMBL/GenBank/DDBJ databases">
        <title>Genomic Encyclopedia of Archaeal and Bacterial Type Strains, Phase II (KMG-II): from individual species to whole genera.</title>
        <authorList>
            <person name="Goeker M."/>
        </authorList>
    </citation>
    <scope>NUCLEOTIDE SEQUENCE [LARGE SCALE GENOMIC DNA]</scope>
    <source>
        <strain evidence="1 2">DSM 25663</strain>
    </source>
</reference>
<comment type="caution">
    <text evidence="1">The sequence shown here is derived from an EMBL/GenBank/DDBJ whole genome shotgun (WGS) entry which is preliminary data.</text>
</comment>
<name>A0A328YIB8_9FLAO</name>
<dbReference type="Proteomes" id="UP000248840">
    <property type="component" value="Unassembled WGS sequence"/>
</dbReference>
<sequence length="378" mass="44336">MNVHLIRSVELDKGTFNNVLNLLQQFPGPFKFLANQEDLLDYSKEETIKKWEDKKGFETQVQYNAVFEPQPKFSYIEFPFFEKTKTWEQLFSECRQYRKTQKVSENDIVVLLTDIGNDKNWFGGVAPSMKDYFVQTSNWQHFFGHSIDVRFPIAYEVIIWIMRFYMFSDREDIMNGIHKKPIGCIMDFCQDKSQIILKMRTADVCESCMEKFIERDIPTLHSRQFFAILDGIRNSMTFRGRATLLQQPSRMEIRGVMKKIFFKDLGGLELPLNPKEKAVYLFFLRHVEGISISHLSDYKEELSQLYRQFSNQSDSNAIARSVEVLVNPLENNINEVISRINRKISAAVGDSLYDFYCITGARGNDKKIKLDRELIVYL</sequence>
<proteinExistence type="predicted"/>
<dbReference type="EMBL" id="QLSZ01000003">
    <property type="protein sequence ID" value="RAR73858.1"/>
    <property type="molecule type" value="Genomic_DNA"/>
</dbReference>
<dbReference type="RefSeq" id="WP_112112656.1">
    <property type="nucleotide sequence ID" value="NZ_QLSZ01000003.1"/>
</dbReference>
<evidence type="ECO:0000313" key="1">
    <source>
        <dbReference type="EMBL" id="RAR73858.1"/>
    </source>
</evidence>
<keyword evidence="2" id="KW-1185">Reference proteome</keyword>
<gene>
    <name evidence="1" type="ORF">CLV55_103177</name>
</gene>
<dbReference type="AlphaFoldDB" id="A0A328YIB8"/>